<evidence type="ECO:0000313" key="2">
    <source>
        <dbReference type="EMBL" id="KAF2247938.1"/>
    </source>
</evidence>
<dbReference type="GeneID" id="54575428"/>
<organism evidence="2 3">
    <name type="scientific">Trematosphaeria pertusa</name>
    <dbReference type="NCBI Taxonomy" id="390896"/>
    <lineage>
        <taxon>Eukaryota</taxon>
        <taxon>Fungi</taxon>
        <taxon>Dikarya</taxon>
        <taxon>Ascomycota</taxon>
        <taxon>Pezizomycotina</taxon>
        <taxon>Dothideomycetes</taxon>
        <taxon>Pleosporomycetidae</taxon>
        <taxon>Pleosporales</taxon>
        <taxon>Massarineae</taxon>
        <taxon>Trematosphaeriaceae</taxon>
        <taxon>Trematosphaeria</taxon>
    </lineage>
</organism>
<proteinExistence type="predicted"/>
<reference evidence="2" key="1">
    <citation type="journal article" date="2020" name="Stud. Mycol.">
        <title>101 Dothideomycetes genomes: a test case for predicting lifestyles and emergence of pathogens.</title>
        <authorList>
            <person name="Haridas S."/>
            <person name="Albert R."/>
            <person name="Binder M."/>
            <person name="Bloem J."/>
            <person name="Labutti K."/>
            <person name="Salamov A."/>
            <person name="Andreopoulos B."/>
            <person name="Baker S."/>
            <person name="Barry K."/>
            <person name="Bills G."/>
            <person name="Bluhm B."/>
            <person name="Cannon C."/>
            <person name="Castanera R."/>
            <person name="Culley D."/>
            <person name="Daum C."/>
            <person name="Ezra D."/>
            <person name="Gonzalez J."/>
            <person name="Henrissat B."/>
            <person name="Kuo A."/>
            <person name="Liang C."/>
            <person name="Lipzen A."/>
            <person name="Lutzoni F."/>
            <person name="Magnuson J."/>
            <person name="Mondo S."/>
            <person name="Nolan M."/>
            <person name="Ohm R."/>
            <person name="Pangilinan J."/>
            <person name="Park H.-J."/>
            <person name="Ramirez L."/>
            <person name="Alfaro M."/>
            <person name="Sun H."/>
            <person name="Tritt A."/>
            <person name="Yoshinaga Y."/>
            <person name="Zwiers L.-H."/>
            <person name="Turgeon B."/>
            <person name="Goodwin S."/>
            <person name="Spatafora J."/>
            <person name="Crous P."/>
            <person name="Grigoriev I."/>
        </authorList>
    </citation>
    <scope>NUCLEOTIDE SEQUENCE</scope>
    <source>
        <strain evidence="2">CBS 122368</strain>
    </source>
</reference>
<name>A0A6A6ID03_9PLEO</name>
<keyword evidence="3" id="KW-1185">Reference proteome</keyword>
<dbReference type="AlphaFoldDB" id="A0A6A6ID03"/>
<feature type="compositionally biased region" description="Polar residues" evidence="1">
    <location>
        <begin position="131"/>
        <end position="142"/>
    </location>
</feature>
<accession>A0A6A6ID03</accession>
<sequence length="174" mass="18708">MPTSGELVRTVTRDNSDYLVVPHFLARIRRALALFHPPGSPYHKPRSTTSLPPSNMPAHSTKLEFHADGLELYPFSGSLDCAICHEPLIAPVNTQSHTKAQADKSDSPTPTTKAWPSRTPPTTRTLPSSSQPAATASESTVCASGSTTTRRARRVGGSCFQRPVAWRSSASTAN</sequence>
<feature type="region of interest" description="Disordered" evidence="1">
    <location>
        <begin position="38"/>
        <end position="59"/>
    </location>
</feature>
<evidence type="ECO:0000256" key="1">
    <source>
        <dbReference type="SAM" id="MobiDB-lite"/>
    </source>
</evidence>
<dbReference type="RefSeq" id="XP_033682942.1">
    <property type="nucleotide sequence ID" value="XM_033822098.1"/>
</dbReference>
<dbReference type="Proteomes" id="UP000800094">
    <property type="component" value="Unassembled WGS sequence"/>
</dbReference>
<dbReference type="EMBL" id="ML987196">
    <property type="protein sequence ID" value="KAF2247938.1"/>
    <property type="molecule type" value="Genomic_DNA"/>
</dbReference>
<evidence type="ECO:0000313" key="3">
    <source>
        <dbReference type="Proteomes" id="UP000800094"/>
    </source>
</evidence>
<feature type="compositionally biased region" description="Low complexity" evidence="1">
    <location>
        <begin position="116"/>
        <end position="130"/>
    </location>
</feature>
<protein>
    <submittedName>
        <fullName evidence="2">Uncharacterized protein</fullName>
    </submittedName>
</protein>
<feature type="region of interest" description="Disordered" evidence="1">
    <location>
        <begin position="96"/>
        <end position="174"/>
    </location>
</feature>
<gene>
    <name evidence="2" type="ORF">BU26DRAFT_323793</name>
</gene>